<evidence type="ECO:0000313" key="8">
    <source>
        <dbReference type="Proteomes" id="UP000659630"/>
    </source>
</evidence>
<dbReference type="PROSITE" id="PS51257">
    <property type="entry name" value="PROKAR_LIPOPROTEIN"/>
    <property type="match status" value="1"/>
</dbReference>
<reference evidence="7" key="1">
    <citation type="submission" date="2020-08" db="EMBL/GenBank/DDBJ databases">
        <title>Genome public.</title>
        <authorList>
            <person name="Liu C."/>
            <person name="Sun Q."/>
        </authorList>
    </citation>
    <scope>NUCLEOTIDE SEQUENCE</scope>
    <source>
        <strain evidence="7">BX8</strain>
    </source>
</reference>
<comment type="similarity">
    <text evidence="2">Belongs to the bacterial solute-binding protein 5 family.</text>
</comment>
<dbReference type="GO" id="GO:0043190">
    <property type="term" value="C:ATP-binding cassette (ABC) transporter complex"/>
    <property type="evidence" value="ECO:0007669"/>
    <property type="project" value="InterPro"/>
</dbReference>
<dbReference type="InterPro" id="IPR000914">
    <property type="entry name" value="SBP_5_dom"/>
</dbReference>
<evidence type="ECO:0000259" key="6">
    <source>
        <dbReference type="Pfam" id="PF00496"/>
    </source>
</evidence>
<evidence type="ECO:0000313" key="7">
    <source>
        <dbReference type="EMBL" id="MBC5581125.1"/>
    </source>
</evidence>
<evidence type="ECO:0000256" key="2">
    <source>
        <dbReference type="ARBA" id="ARBA00005695"/>
    </source>
</evidence>
<dbReference type="Proteomes" id="UP000659630">
    <property type="component" value="Unassembled WGS sequence"/>
</dbReference>
<dbReference type="GO" id="GO:0030313">
    <property type="term" value="C:cell envelope"/>
    <property type="evidence" value="ECO:0007669"/>
    <property type="project" value="UniProtKB-SubCell"/>
</dbReference>
<feature type="signal peptide" evidence="5">
    <location>
        <begin position="1"/>
        <end position="25"/>
    </location>
</feature>
<comment type="caution">
    <text evidence="7">The sequence shown here is derived from an EMBL/GenBank/DDBJ whole genome shotgun (WGS) entry which is preliminary data.</text>
</comment>
<keyword evidence="3" id="KW-0813">Transport</keyword>
<feature type="domain" description="Solute-binding protein family 5" evidence="6">
    <location>
        <begin position="72"/>
        <end position="447"/>
    </location>
</feature>
<dbReference type="GO" id="GO:1904680">
    <property type="term" value="F:peptide transmembrane transporter activity"/>
    <property type="evidence" value="ECO:0007669"/>
    <property type="project" value="TreeGrafter"/>
</dbReference>
<evidence type="ECO:0000256" key="4">
    <source>
        <dbReference type="ARBA" id="ARBA00022729"/>
    </source>
</evidence>
<dbReference type="Pfam" id="PF00496">
    <property type="entry name" value="SBP_bac_5"/>
    <property type="match status" value="1"/>
</dbReference>
<proteinExistence type="inferred from homology"/>
<evidence type="ECO:0000256" key="3">
    <source>
        <dbReference type="ARBA" id="ARBA00022448"/>
    </source>
</evidence>
<dbReference type="InterPro" id="IPR030678">
    <property type="entry name" value="Peptide/Ni-bd"/>
</dbReference>
<dbReference type="Gene3D" id="3.10.105.10">
    <property type="entry name" value="Dipeptide-binding Protein, Domain 3"/>
    <property type="match status" value="1"/>
</dbReference>
<organism evidence="7 8">
    <name type="scientific">Anaerofilum hominis</name>
    <dbReference type="NCBI Taxonomy" id="2763016"/>
    <lineage>
        <taxon>Bacteria</taxon>
        <taxon>Bacillati</taxon>
        <taxon>Bacillota</taxon>
        <taxon>Clostridia</taxon>
        <taxon>Eubacteriales</taxon>
        <taxon>Oscillospiraceae</taxon>
        <taxon>Anaerofilum</taxon>
    </lineage>
</organism>
<keyword evidence="4 5" id="KW-0732">Signal</keyword>
<dbReference type="PANTHER" id="PTHR30290">
    <property type="entry name" value="PERIPLASMIC BINDING COMPONENT OF ABC TRANSPORTER"/>
    <property type="match status" value="1"/>
</dbReference>
<name>A0A923I6C7_9FIRM</name>
<sequence>MTKRLAALTLAGMLCLCLLTGCKKDAVNFIYYTSDAITTLDPQLASTPAELTAVKNMFAGLYRLDEAGRAAPDRAQETEVSADGLVYTFTLDPDDVFTDGDKITVPVTARDYVFALQRLLDPATGAPSARSFLSIRGAAEVLSGAARPASLGVRAVSDTVLEITLSTPDDGLPAKLASAGAMPCNEAFFDSTAGAYGLSVGTVLGNGAFQPTAWSAASGLTLRRLRGDENDLVNRIRLVPDDGGSTAAERLAEGQQDGALASADQQSQLSGYPSQTFETTVWTLVFNCADDSLTNLSIRQALASVARLSAEDLSGLVHLRAADGLVPGSAQLTGGSPYRDAVGDAMPSLAEAQSYSLYRLGLSELGVERLSGLQVLIPETEPWGDLYPIINQRWQRSLSAFFSVQALPESELLARVRKGEFDIALIPLSMTSSGPETLLTGFLSDEAANPARYHSTAFDSFARQGLSAAASAAQAAAWGAAERQLLGDAAVAPLAFQSSGFYLAPDLKGVVVSPFGPVIDLTGASRK</sequence>
<comment type="subcellular location">
    <subcellularLocation>
        <location evidence="1">Cell envelope</location>
    </subcellularLocation>
</comment>
<keyword evidence="8" id="KW-1185">Reference proteome</keyword>
<evidence type="ECO:0000256" key="1">
    <source>
        <dbReference type="ARBA" id="ARBA00004196"/>
    </source>
</evidence>
<dbReference type="SUPFAM" id="SSF53850">
    <property type="entry name" value="Periplasmic binding protein-like II"/>
    <property type="match status" value="1"/>
</dbReference>
<accession>A0A923I6C7</accession>
<dbReference type="InterPro" id="IPR039424">
    <property type="entry name" value="SBP_5"/>
</dbReference>
<dbReference type="AlphaFoldDB" id="A0A923I6C7"/>
<dbReference type="GO" id="GO:0015833">
    <property type="term" value="P:peptide transport"/>
    <property type="evidence" value="ECO:0007669"/>
    <property type="project" value="TreeGrafter"/>
</dbReference>
<dbReference type="Gene3D" id="3.90.76.10">
    <property type="entry name" value="Dipeptide-binding Protein, Domain 1"/>
    <property type="match status" value="1"/>
</dbReference>
<feature type="chain" id="PRO_5038842755" evidence="5">
    <location>
        <begin position="26"/>
        <end position="527"/>
    </location>
</feature>
<evidence type="ECO:0000256" key="5">
    <source>
        <dbReference type="SAM" id="SignalP"/>
    </source>
</evidence>
<dbReference type="Gene3D" id="3.40.190.10">
    <property type="entry name" value="Periplasmic binding protein-like II"/>
    <property type="match status" value="1"/>
</dbReference>
<dbReference type="GO" id="GO:0042597">
    <property type="term" value="C:periplasmic space"/>
    <property type="evidence" value="ECO:0007669"/>
    <property type="project" value="UniProtKB-ARBA"/>
</dbReference>
<dbReference type="PIRSF" id="PIRSF002741">
    <property type="entry name" value="MppA"/>
    <property type="match status" value="1"/>
</dbReference>
<dbReference type="EMBL" id="JACONZ010000002">
    <property type="protein sequence ID" value="MBC5581125.1"/>
    <property type="molecule type" value="Genomic_DNA"/>
</dbReference>
<gene>
    <name evidence="7" type="ORF">H8S23_06365</name>
</gene>
<protein>
    <submittedName>
        <fullName evidence="7">Peptide ABC transporter substrate-binding protein</fullName>
    </submittedName>
</protein>
<dbReference type="RefSeq" id="WP_186887492.1">
    <property type="nucleotide sequence ID" value="NZ_JACONZ010000002.1"/>
</dbReference>
<dbReference type="CDD" id="cd08504">
    <property type="entry name" value="PBP2_OppA"/>
    <property type="match status" value="1"/>
</dbReference>
<dbReference type="PANTHER" id="PTHR30290:SF10">
    <property type="entry name" value="PERIPLASMIC OLIGOPEPTIDE-BINDING PROTEIN-RELATED"/>
    <property type="match status" value="1"/>
</dbReference>